<sequence length="127" mass="14660">MFSLVGCFNIIEDYRDTTDDVIVLPNDYRLFKGNSELHYIAKKQDHSPIVAESNVYMIGWNDRYVLYKRKITDDLELGILDTKNGKVTKLSLDKNVSDQLNELGIENIELKNVNTLFDEKAKKLDNS</sequence>
<accession>A0A3G9JFW4</accession>
<dbReference type="EMBL" id="AP019308">
    <property type="protein sequence ID" value="BBH21869.1"/>
    <property type="molecule type" value="Genomic_DNA"/>
</dbReference>
<protein>
    <submittedName>
        <fullName evidence="1">Uncharacterized protein</fullName>
    </submittedName>
</protein>
<name>A0A3G9JFW4_9BACL</name>
<reference evidence="1 2" key="1">
    <citation type="submission" date="2018-11" db="EMBL/GenBank/DDBJ databases">
        <title>Complete genome sequence of Paenibacillus baekrokdamisoli strain KCTC 33723.</title>
        <authorList>
            <person name="Kang S.W."/>
            <person name="Lee K.C."/>
            <person name="Kim K.K."/>
            <person name="Kim J.S."/>
            <person name="Kim D.S."/>
            <person name="Ko S.H."/>
            <person name="Yang S.H."/>
            <person name="Lee J.S."/>
        </authorList>
    </citation>
    <scope>NUCLEOTIDE SEQUENCE [LARGE SCALE GENOMIC DNA]</scope>
    <source>
        <strain evidence="1 2">KCTC 33723</strain>
    </source>
</reference>
<keyword evidence="2" id="KW-1185">Reference proteome</keyword>
<dbReference type="Proteomes" id="UP000275368">
    <property type="component" value="Chromosome"/>
</dbReference>
<dbReference type="RefSeq" id="WP_125659048.1">
    <property type="nucleotide sequence ID" value="NZ_AP019308.1"/>
</dbReference>
<dbReference type="OrthoDB" id="2662402at2"/>
<organism evidence="1 2">
    <name type="scientific">Paenibacillus baekrokdamisoli</name>
    <dbReference type="NCBI Taxonomy" id="1712516"/>
    <lineage>
        <taxon>Bacteria</taxon>
        <taxon>Bacillati</taxon>
        <taxon>Bacillota</taxon>
        <taxon>Bacilli</taxon>
        <taxon>Bacillales</taxon>
        <taxon>Paenibacillaceae</taxon>
        <taxon>Paenibacillus</taxon>
    </lineage>
</organism>
<gene>
    <name evidence="1" type="ORF">Back11_32140</name>
</gene>
<dbReference type="AlphaFoldDB" id="A0A3G9JFW4"/>
<dbReference type="KEGG" id="pbk:Back11_32140"/>
<evidence type="ECO:0000313" key="2">
    <source>
        <dbReference type="Proteomes" id="UP000275368"/>
    </source>
</evidence>
<evidence type="ECO:0000313" key="1">
    <source>
        <dbReference type="EMBL" id="BBH21869.1"/>
    </source>
</evidence>
<proteinExistence type="predicted"/>